<sequence>MSLSAHLLSLSTPHPYTAATEHPFLTAAGHLTLPGERLALWLSQDRIYAAEAYPRFTALLIAKIPFGSSDAGGESRNRRTLKCLVGALQNIVREVNFFEDTARQWSLDIGAILENGEFEHTWLERKGTRDYTAEMVRIASLGSLGEGLVFLWAMERVYLDAWRYVKSKFPQSLNAARADEDKTAGAIRALTDSWTNEGFVAFVDELADLVDEYGADKKKAEDIWARVIELEVDFWPEFTIPSDKKQISFKLKFQVANHLPVRDRLGRTQGATGADEKPSSSPCAAFFL</sequence>
<comment type="caution">
    <text evidence="1">The sequence shown here is derived from an EMBL/GenBank/DDBJ whole genome shotgun (WGS) entry which is preliminary data.</text>
</comment>
<dbReference type="EMBL" id="MU267633">
    <property type="protein sequence ID" value="KAH7913312.1"/>
    <property type="molecule type" value="Genomic_DNA"/>
</dbReference>
<accession>A0ACB8AJ91</accession>
<evidence type="ECO:0000313" key="1">
    <source>
        <dbReference type="EMBL" id="KAH7913312.1"/>
    </source>
</evidence>
<reference evidence="1" key="1">
    <citation type="journal article" date="2021" name="New Phytol.">
        <title>Evolutionary innovations through gain and loss of genes in the ectomycorrhizal Boletales.</title>
        <authorList>
            <person name="Wu G."/>
            <person name="Miyauchi S."/>
            <person name="Morin E."/>
            <person name="Kuo A."/>
            <person name="Drula E."/>
            <person name="Varga T."/>
            <person name="Kohler A."/>
            <person name="Feng B."/>
            <person name="Cao Y."/>
            <person name="Lipzen A."/>
            <person name="Daum C."/>
            <person name="Hundley H."/>
            <person name="Pangilinan J."/>
            <person name="Johnson J."/>
            <person name="Barry K."/>
            <person name="LaButti K."/>
            <person name="Ng V."/>
            <person name="Ahrendt S."/>
            <person name="Min B."/>
            <person name="Choi I.G."/>
            <person name="Park H."/>
            <person name="Plett J.M."/>
            <person name="Magnuson J."/>
            <person name="Spatafora J.W."/>
            <person name="Nagy L.G."/>
            <person name="Henrissat B."/>
            <person name="Grigoriev I.V."/>
            <person name="Yang Z.L."/>
            <person name="Xu J."/>
            <person name="Martin F.M."/>
        </authorList>
    </citation>
    <scope>NUCLEOTIDE SEQUENCE</scope>
    <source>
        <strain evidence="1">ATCC 28755</strain>
    </source>
</reference>
<organism evidence="1 2">
    <name type="scientific">Hygrophoropsis aurantiaca</name>
    <dbReference type="NCBI Taxonomy" id="72124"/>
    <lineage>
        <taxon>Eukaryota</taxon>
        <taxon>Fungi</taxon>
        <taxon>Dikarya</taxon>
        <taxon>Basidiomycota</taxon>
        <taxon>Agaricomycotina</taxon>
        <taxon>Agaricomycetes</taxon>
        <taxon>Agaricomycetidae</taxon>
        <taxon>Boletales</taxon>
        <taxon>Coniophorineae</taxon>
        <taxon>Hygrophoropsidaceae</taxon>
        <taxon>Hygrophoropsis</taxon>
    </lineage>
</organism>
<protein>
    <submittedName>
        <fullName evidence="1">Uncharacterized protein</fullName>
    </submittedName>
</protein>
<dbReference type="Proteomes" id="UP000790377">
    <property type="component" value="Unassembled WGS sequence"/>
</dbReference>
<gene>
    <name evidence="1" type="ORF">BJ138DRAFT_648068</name>
</gene>
<name>A0ACB8AJ91_9AGAM</name>
<proteinExistence type="predicted"/>
<evidence type="ECO:0000313" key="2">
    <source>
        <dbReference type="Proteomes" id="UP000790377"/>
    </source>
</evidence>
<keyword evidence="2" id="KW-1185">Reference proteome</keyword>